<dbReference type="OrthoDB" id="961830at2"/>
<feature type="domain" description="PH" evidence="2">
    <location>
        <begin position="1"/>
        <end position="23"/>
    </location>
</feature>
<accession>A0A7K0EJX4</accession>
<keyword evidence="4" id="KW-1185">Reference proteome</keyword>
<keyword evidence="1" id="KW-0812">Transmembrane</keyword>
<dbReference type="Proteomes" id="UP000441754">
    <property type="component" value="Unassembled WGS sequence"/>
</dbReference>
<feature type="transmembrane region" description="Helical" evidence="1">
    <location>
        <begin position="77"/>
        <end position="101"/>
    </location>
</feature>
<dbReference type="InterPro" id="IPR001849">
    <property type="entry name" value="PH_domain"/>
</dbReference>
<protein>
    <recommendedName>
        <fullName evidence="2">PH domain-containing protein</fullName>
    </recommendedName>
</protein>
<keyword evidence="1" id="KW-1133">Transmembrane helix</keyword>
<dbReference type="EMBL" id="WJXZ01000006">
    <property type="protein sequence ID" value="MRS62163.1"/>
    <property type="molecule type" value="Genomic_DNA"/>
</dbReference>
<evidence type="ECO:0000259" key="2">
    <source>
        <dbReference type="PROSITE" id="PS50003"/>
    </source>
</evidence>
<comment type="caution">
    <text evidence="3">The sequence shown here is derived from an EMBL/GenBank/DDBJ whole genome shotgun (WGS) entry which is preliminary data.</text>
</comment>
<evidence type="ECO:0000313" key="4">
    <source>
        <dbReference type="Proteomes" id="UP000441754"/>
    </source>
</evidence>
<dbReference type="AlphaFoldDB" id="A0A7K0EJX4"/>
<proteinExistence type="predicted"/>
<evidence type="ECO:0000256" key="1">
    <source>
        <dbReference type="SAM" id="Phobius"/>
    </source>
</evidence>
<reference evidence="3 4" key="1">
    <citation type="journal article" date="2018" name="Antonie Van Leeuwenhoek">
        <title>Larkinella terrae sp. nov., isolated from soil on Jeju Island, South Korea.</title>
        <authorList>
            <person name="Ten L.N."/>
            <person name="Jeon J."/>
            <person name="Park S.J."/>
            <person name="Park S."/>
            <person name="Lee S.Y."/>
            <person name="Kim M.K."/>
            <person name="Jung H.Y."/>
        </authorList>
    </citation>
    <scope>NUCLEOTIDE SEQUENCE [LARGE SCALE GENOMIC DNA]</scope>
    <source>
        <strain evidence="3 4">KCTC 52001</strain>
    </source>
</reference>
<evidence type="ECO:0000313" key="3">
    <source>
        <dbReference type="EMBL" id="MRS62163.1"/>
    </source>
</evidence>
<name>A0A7K0EJX4_9BACT</name>
<dbReference type="PROSITE" id="PS50003">
    <property type="entry name" value="PH_DOMAIN"/>
    <property type="match status" value="1"/>
</dbReference>
<organism evidence="3 4">
    <name type="scientific">Larkinella terrae</name>
    <dbReference type="NCBI Taxonomy" id="2025311"/>
    <lineage>
        <taxon>Bacteria</taxon>
        <taxon>Pseudomonadati</taxon>
        <taxon>Bacteroidota</taxon>
        <taxon>Cytophagia</taxon>
        <taxon>Cytophagales</taxon>
        <taxon>Spirosomataceae</taxon>
        <taxon>Larkinella</taxon>
    </lineage>
</organism>
<feature type="transmembrane region" description="Helical" evidence="1">
    <location>
        <begin position="113"/>
        <end position="131"/>
    </location>
</feature>
<sequence length="145" mass="16650">MAMNESNDDELQEWLDALNRSGRKPAEAEPQDEAVRLYQQLFEELSVEPSLGLSYGFSASVVRQIQLKEARRQERQALVWMGLCLLLLPLAVLGMQAVYRVDDLIATFRALDVIKFPALFVIVLLSLIQWADRRFVRRKMISKPS</sequence>
<keyword evidence="1" id="KW-0472">Membrane</keyword>
<dbReference type="RefSeq" id="WP_154175536.1">
    <property type="nucleotide sequence ID" value="NZ_WJXZ01000006.1"/>
</dbReference>
<gene>
    <name evidence="3" type="ORF">GJJ30_12750</name>
</gene>